<accession>A0A377FVM4</accession>
<dbReference type="CDD" id="cd18799">
    <property type="entry name" value="SF2_C_EcoAI-like"/>
    <property type="match status" value="1"/>
</dbReference>
<dbReference type="InterPro" id="IPR050742">
    <property type="entry name" value="Helicase_Restrict-Modif_Enz"/>
</dbReference>
<dbReference type="SUPFAM" id="SSF56024">
    <property type="entry name" value="Phospholipase D/nuclease"/>
    <property type="match status" value="1"/>
</dbReference>
<reference evidence="3 4" key="1">
    <citation type="submission" date="2018-06" db="EMBL/GenBank/DDBJ databases">
        <authorList>
            <consortium name="Pathogen Informatics"/>
            <person name="Doyle S."/>
        </authorList>
    </citation>
    <scope>NUCLEOTIDE SEQUENCE [LARGE SCALE GENOMIC DNA]</scope>
    <source>
        <strain evidence="3 4">NCTC13163</strain>
    </source>
</reference>
<dbReference type="Gene3D" id="3.30.870.10">
    <property type="entry name" value="Endonuclease Chain A"/>
    <property type="match status" value="1"/>
</dbReference>
<dbReference type="PANTHER" id="PTHR47396:SF1">
    <property type="entry name" value="ATP-DEPENDENT HELICASE IRC3-RELATED"/>
    <property type="match status" value="1"/>
</dbReference>
<evidence type="ECO:0000313" key="3">
    <source>
        <dbReference type="EMBL" id="STO08798.1"/>
    </source>
</evidence>
<dbReference type="AlphaFoldDB" id="A0A377FVM4"/>
<dbReference type="InterPro" id="IPR014001">
    <property type="entry name" value="Helicase_ATP-bd"/>
</dbReference>
<dbReference type="PROSITE" id="PS51194">
    <property type="entry name" value="HELICASE_CTER"/>
    <property type="match status" value="1"/>
</dbReference>
<dbReference type="Proteomes" id="UP000254060">
    <property type="component" value="Unassembled WGS sequence"/>
</dbReference>
<dbReference type="InterPro" id="IPR027417">
    <property type="entry name" value="P-loop_NTPase"/>
</dbReference>
<organism evidence="3 4">
    <name type="scientific">Exiguobacterium aurantiacum</name>
    <dbReference type="NCBI Taxonomy" id="33987"/>
    <lineage>
        <taxon>Bacteria</taxon>
        <taxon>Bacillati</taxon>
        <taxon>Bacillota</taxon>
        <taxon>Bacilli</taxon>
        <taxon>Bacillales</taxon>
        <taxon>Bacillales Family XII. Incertae Sedis</taxon>
        <taxon>Exiguobacterium</taxon>
    </lineage>
</organism>
<gene>
    <name evidence="3" type="primary">uvrB_2</name>
    <name evidence="3" type="ORF">NCTC13163_02176</name>
</gene>
<dbReference type="Gene3D" id="3.40.50.300">
    <property type="entry name" value="P-loop containing nucleotide triphosphate hydrolases"/>
    <property type="match status" value="2"/>
</dbReference>
<dbReference type="Pfam" id="PF00271">
    <property type="entry name" value="Helicase_C"/>
    <property type="match status" value="1"/>
</dbReference>
<dbReference type="STRING" id="1397694.GCA_000702585_02664"/>
<dbReference type="OrthoDB" id="9802848at2"/>
<feature type="domain" description="Helicase C-terminal" evidence="2">
    <location>
        <begin position="410"/>
        <end position="558"/>
    </location>
</feature>
<dbReference type="SMART" id="SM00490">
    <property type="entry name" value="HELICc"/>
    <property type="match status" value="1"/>
</dbReference>
<sequence>MSELRLHTSHLRIPLQHQIDAATEIYMVVAFAQVSGVQEIAASLKDAVKRGAQVRILIGDYLYLTNPDALEMLMNIQGVELRLYRSKGQSFHPKAYLFRTEDGGTFFVGSSNLSHSALNRGVEWNVEIPASISEDVFEQSVDAFHDLFYSDYAQIMNTVSLQPYREEYNARQDRMKENEQVAESTPVYIEDDTITPNTVQDAALKALRETMDEGRRKAMLVLATGLGKTYLSAFFARQFKRVLFIAHQKEILLQAENSFKRVSNEWKTGLLLGGDSRDEQSADVLFASIQTLASKHRMEQFEPDQFDLIIVDEFHHSAAPSYRRVLDYFEPKFLLGLTATPDRLDGGDVYALCDDNVAYQMHFTEAIEESYLTPFHYVGIYDEIDYSQIRLINGRRYDQDELLAEQVKESVAQKIYEAWKIHHQTRALGFCSSVTQAEYLADYFRLQGVQAVALHSQTEYDRAEVIRQLKQGHLDIIFAVNLFNEGVDIPEIDTLLFCRPTESLTVFTQQIGRGLRLLSGKTHCTIIDLIGNYKNIDKKLALLTTKRQPVVKSLPTGIDLPNGCTIEFDLQAIDLLKRMVTRSSTRRQQLERNYYMVKEELGRRPSYLELIQRGEYSIDAYRSEWKKDGGFYGFLDRMGELYDEESHLFEEAKSLLLEVEYTDMTKSYKMIVLSIMLGRGIDGWLRPLPASEAARPFYEFINTFPYRQKIDGQTKDFQSPFQQKKIEKLLLRMPFDKIAKGPFFVSEESLHIEQNEAYAHPLVYEWVSQIVEVRLHHYFSRKASE</sequence>
<name>A0A377FVM4_9BACL</name>
<evidence type="ECO:0000313" key="4">
    <source>
        <dbReference type="Proteomes" id="UP000254060"/>
    </source>
</evidence>
<dbReference type="GO" id="GO:0005829">
    <property type="term" value="C:cytosol"/>
    <property type="evidence" value="ECO:0007669"/>
    <property type="project" value="TreeGrafter"/>
</dbReference>
<feature type="domain" description="Helicase ATP-binding" evidence="1">
    <location>
        <begin position="209"/>
        <end position="359"/>
    </location>
</feature>
<protein>
    <submittedName>
        <fullName evidence="3">Excinuclease ABC subunit B</fullName>
    </submittedName>
</protein>
<dbReference type="GO" id="GO:0005524">
    <property type="term" value="F:ATP binding"/>
    <property type="evidence" value="ECO:0007669"/>
    <property type="project" value="InterPro"/>
</dbReference>
<dbReference type="EMBL" id="UGGP01000001">
    <property type="protein sequence ID" value="STO08798.1"/>
    <property type="molecule type" value="Genomic_DNA"/>
</dbReference>
<dbReference type="InterPro" id="IPR025202">
    <property type="entry name" value="PLD-like_dom"/>
</dbReference>
<dbReference type="CDD" id="cd18032">
    <property type="entry name" value="DEXHc_RE_I_III_res"/>
    <property type="match status" value="1"/>
</dbReference>
<dbReference type="GO" id="GO:0016787">
    <property type="term" value="F:hydrolase activity"/>
    <property type="evidence" value="ECO:0007669"/>
    <property type="project" value="InterPro"/>
</dbReference>
<dbReference type="SUPFAM" id="SSF52540">
    <property type="entry name" value="P-loop containing nucleoside triphosphate hydrolases"/>
    <property type="match status" value="1"/>
</dbReference>
<evidence type="ECO:0000259" key="2">
    <source>
        <dbReference type="PROSITE" id="PS51194"/>
    </source>
</evidence>
<dbReference type="Pfam" id="PF04851">
    <property type="entry name" value="ResIII"/>
    <property type="match status" value="1"/>
</dbReference>
<dbReference type="InterPro" id="IPR006935">
    <property type="entry name" value="Helicase/UvrB_N"/>
</dbReference>
<dbReference type="PANTHER" id="PTHR47396">
    <property type="entry name" value="TYPE I RESTRICTION ENZYME ECOKI R PROTEIN"/>
    <property type="match status" value="1"/>
</dbReference>
<dbReference type="RefSeq" id="WP_029335682.1">
    <property type="nucleotide sequence ID" value="NZ_UGGP01000001.1"/>
</dbReference>
<dbReference type="PROSITE" id="PS51192">
    <property type="entry name" value="HELICASE_ATP_BIND_1"/>
    <property type="match status" value="1"/>
</dbReference>
<evidence type="ECO:0000259" key="1">
    <source>
        <dbReference type="PROSITE" id="PS51192"/>
    </source>
</evidence>
<proteinExistence type="predicted"/>
<dbReference type="SMART" id="SM00487">
    <property type="entry name" value="DEXDc"/>
    <property type="match status" value="1"/>
</dbReference>
<dbReference type="GO" id="GO:0003677">
    <property type="term" value="F:DNA binding"/>
    <property type="evidence" value="ECO:0007669"/>
    <property type="project" value="InterPro"/>
</dbReference>
<dbReference type="InterPro" id="IPR001650">
    <property type="entry name" value="Helicase_C-like"/>
</dbReference>
<dbReference type="Pfam" id="PF13091">
    <property type="entry name" value="PLDc_2"/>
    <property type="match status" value="1"/>
</dbReference>